<dbReference type="InterPro" id="IPR041712">
    <property type="entry name" value="DHPS-like_MBL-fold"/>
</dbReference>
<gene>
    <name evidence="2" type="ORF">FAZ95_28835</name>
</gene>
<keyword evidence="3" id="KW-1185">Reference proteome</keyword>
<dbReference type="Gene3D" id="3.60.15.10">
    <property type="entry name" value="Ribonuclease Z/Hydroxyacylglutathione hydrolase-like"/>
    <property type="match status" value="1"/>
</dbReference>
<dbReference type="PANTHER" id="PTHR13754">
    <property type="entry name" value="METALLO-BETA-LACTAMASE SUPERFAMILY PROTEIN"/>
    <property type="match status" value="1"/>
</dbReference>
<evidence type="ECO:0000313" key="3">
    <source>
        <dbReference type="Proteomes" id="UP000298656"/>
    </source>
</evidence>
<dbReference type="Pfam" id="PF00753">
    <property type="entry name" value="Lactamase_B"/>
    <property type="match status" value="1"/>
</dbReference>
<evidence type="ECO:0000313" key="2">
    <source>
        <dbReference type="EMBL" id="QCP54895.1"/>
    </source>
</evidence>
<evidence type="ECO:0000259" key="1">
    <source>
        <dbReference type="Pfam" id="PF00753"/>
    </source>
</evidence>
<dbReference type="InterPro" id="IPR036866">
    <property type="entry name" value="RibonucZ/Hydroxyglut_hydro"/>
</dbReference>
<sequence length="321" mass="34959">MEPIDSLEIAVIVDNVTDNLSSNPNYVDTEIAGAWRRGMKRLGGKCLCCAAHGLSCLITARIGDTSHTLLFDAGPDEWVFERNIVRLGLDLGKVGAMVLSHGHWDHAAAMPRALQMISLANGGKAVPTYMHPDMFASRAVKNPQGRMMPMEDIPSQQVLAGNGAELVITRVEQSVLSKSFYVSGEIPRVTSFERGMPGQHRIGPDGEWELDELLVDERFVAVHIANKGLFVFTACSHAGLINVLTHARNRFPDVPIYGVLGGFHLSGATESIIPDTVEALEQFDLSLIAAAHCTGWRAMGALESRFKDRVVPSAVGKRFFL</sequence>
<accession>A0A4P8J361</accession>
<protein>
    <submittedName>
        <fullName evidence="2">MBL fold metallo-hydrolase</fullName>
    </submittedName>
</protein>
<dbReference type="AlphaFoldDB" id="A0A4P8J361"/>
<organism evidence="2 3">
    <name type="scientific">Trinickia violacea</name>
    <dbReference type="NCBI Taxonomy" id="2571746"/>
    <lineage>
        <taxon>Bacteria</taxon>
        <taxon>Pseudomonadati</taxon>
        <taxon>Pseudomonadota</taxon>
        <taxon>Betaproteobacteria</taxon>
        <taxon>Burkholderiales</taxon>
        <taxon>Burkholderiaceae</taxon>
        <taxon>Trinickia</taxon>
    </lineage>
</organism>
<proteinExistence type="predicted"/>
<dbReference type="GO" id="GO:0016787">
    <property type="term" value="F:hydrolase activity"/>
    <property type="evidence" value="ECO:0007669"/>
    <property type="project" value="UniProtKB-KW"/>
</dbReference>
<dbReference type="SUPFAM" id="SSF56281">
    <property type="entry name" value="Metallo-hydrolase/oxidoreductase"/>
    <property type="match status" value="1"/>
</dbReference>
<dbReference type="InterPro" id="IPR001279">
    <property type="entry name" value="Metallo-B-lactamas"/>
</dbReference>
<dbReference type="InterPro" id="IPR052926">
    <property type="entry name" value="Metallo-beta-lactamase_dom"/>
</dbReference>
<dbReference type="PANTHER" id="PTHR13754:SF13">
    <property type="entry name" value="METALLO-BETA-LACTAMASE SUPERFAMILY PROTEIN (AFU_ORTHOLOGUE AFUA_3G07630)"/>
    <property type="match status" value="1"/>
</dbReference>
<dbReference type="GO" id="GO:0016740">
    <property type="term" value="F:transferase activity"/>
    <property type="evidence" value="ECO:0007669"/>
    <property type="project" value="TreeGrafter"/>
</dbReference>
<dbReference type="KEGG" id="tvl:FAZ95_28835"/>
<feature type="domain" description="Metallo-beta-lactamase" evidence="1">
    <location>
        <begin position="63"/>
        <end position="111"/>
    </location>
</feature>
<dbReference type="OrthoDB" id="9784009at2"/>
<dbReference type="Proteomes" id="UP000298656">
    <property type="component" value="Chromosome 2"/>
</dbReference>
<name>A0A4P8J361_9BURK</name>
<keyword evidence="2" id="KW-0378">Hydrolase</keyword>
<dbReference type="CDD" id="cd07713">
    <property type="entry name" value="DHPS-like_MBL-fold"/>
    <property type="match status" value="1"/>
</dbReference>
<reference evidence="2 3" key="1">
    <citation type="submission" date="2019-05" db="EMBL/GenBank/DDBJ databases">
        <title>Burkholderia sp. DHOD12, isolated from subtropical forest soil.</title>
        <authorList>
            <person name="Gao Z.-H."/>
            <person name="Qiu L.-H."/>
        </authorList>
    </citation>
    <scope>NUCLEOTIDE SEQUENCE [LARGE SCALE GENOMIC DNA]</scope>
    <source>
        <strain evidence="2 3">DHOD12</strain>
    </source>
</reference>
<dbReference type="EMBL" id="CP040078">
    <property type="protein sequence ID" value="QCP54895.1"/>
    <property type="molecule type" value="Genomic_DNA"/>
</dbReference>